<comment type="caution">
    <text evidence="2">The sequence shown here is derived from an EMBL/GenBank/DDBJ whole genome shotgun (WGS) entry which is preliminary data.</text>
</comment>
<feature type="region of interest" description="Disordered" evidence="1">
    <location>
        <begin position="51"/>
        <end position="78"/>
    </location>
</feature>
<gene>
    <name evidence="2" type="ORF">Sradi_6546600</name>
</gene>
<organism evidence="2">
    <name type="scientific">Sesamum radiatum</name>
    <name type="common">Black benniseed</name>
    <dbReference type="NCBI Taxonomy" id="300843"/>
    <lineage>
        <taxon>Eukaryota</taxon>
        <taxon>Viridiplantae</taxon>
        <taxon>Streptophyta</taxon>
        <taxon>Embryophyta</taxon>
        <taxon>Tracheophyta</taxon>
        <taxon>Spermatophyta</taxon>
        <taxon>Magnoliopsida</taxon>
        <taxon>eudicotyledons</taxon>
        <taxon>Gunneridae</taxon>
        <taxon>Pentapetalae</taxon>
        <taxon>asterids</taxon>
        <taxon>lamiids</taxon>
        <taxon>Lamiales</taxon>
        <taxon>Pedaliaceae</taxon>
        <taxon>Sesamum</taxon>
    </lineage>
</organism>
<name>A0AAW2JYU1_SESRA</name>
<accession>A0AAW2JYU1</accession>
<protein>
    <submittedName>
        <fullName evidence="2">Uncharacterized protein</fullName>
    </submittedName>
</protein>
<reference evidence="2" key="2">
    <citation type="journal article" date="2024" name="Plant">
        <title>Genomic evolution and insights into agronomic trait innovations of Sesamum species.</title>
        <authorList>
            <person name="Miao H."/>
            <person name="Wang L."/>
            <person name="Qu L."/>
            <person name="Liu H."/>
            <person name="Sun Y."/>
            <person name="Le M."/>
            <person name="Wang Q."/>
            <person name="Wei S."/>
            <person name="Zheng Y."/>
            <person name="Lin W."/>
            <person name="Duan Y."/>
            <person name="Cao H."/>
            <person name="Xiong S."/>
            <person name="Wang X."/>
            <person name="Wei L."/>
            <person name="Li C."/>
            <person name="Ma Q."/>
            <person name="Ju M."/>
            <person name="Zhao R."/>
            <person name="Li G."/>
            <person name="Mu C."/>
            <person name="Tian Q."/>
            <person name="Mei H."/>
            <person name="Zhang T."/>
            <person name="Gao T."/>
            <person name="Zhang H."/>
        </authorList>
    </citation>
    <scope>NUCLEOTIDE SEQUENCE</scope>
    <source>
        <strain evidence="2">G02</strain>
    </source>
</reference>
<evidence type="ECO:0000313" key="2">
    <source>
        <dbReference type="EMBL" id="KAL0298868.1"/>
    </source>
</evidence>
<evidence type="ECO:0000256" key="1">
    <source>
        <dbReference type="SAM" id="MobiDB-lite"/>
    </source>
</evidence>
<dbReference type="EMBL" id="JACGWJ010000031">
    <property type="protein sequence ID" value="KAL0298868.1"/>
    <property type="molecule type" value="Genomic_DNA"/>
</dbReference>
<proteinExistence type="predicted"/>
<dbReference type="AlphaFoldDB" id="A0AAW2JYU1"/>
<feature type="compositionally biased region" description="Basic and acidic residues" evidence="1">
    <location>
        <begin position="68"/>
        <end position="78"/>
    </location>
</feature>
<reference evidence="2" key="1">
    <citation type="submission" date="2020-06" db="EMBL/GenBank/DDBJ databases">
        <authorList>
            <person name="Li T."/>
            <person name="Hu X."/>
            <person name="Zhang T."/>
            <person name="Song X."/>
            <person name="Zhang H."/>
            <person name="Dai N."/>
            <person name="Sheng W."/>
            <person name="Hou X."/>
            <person name="Wei L."/>
        </authorList>
    </citation>
    <scope>NUCLEOTIDE SEQUENCE</scope>
    <source>
        <strain evidence="2">G02</strain>
        <tissue evidence="2">Leaf</tissue>
    </source>
</reference>
<feature type="compositionally biased region" description="Acidic residues" evidence="1">
    <location>
        <begin position="56"/>
        <end position="67"/>
    </location>
</feature>
<sequence length="78" mass="8911">MSLGGLIPHISRSKSYQSLQLLRTTRCTISIISVVRSFDCTPAGCRYISDEHVQTDDEDDEDDENSFEDYKIDEYEAT</sequence>